<feature type="compositionally biased region" description="Low complexity" evidence="2">
    <location>
        <begin position="246"/>
        <end position="260"/>
    </location>
</feature>
<gene>
    <name evidence="4" type="ORF">F2Q68_00005146</name>
</gene>
<evidence type="ECO:0000313" key="5">
    <source>
        <dbReference type="Proteomes" id="UP000712281"/>
    </source>
</evidence>
<sequence length="722" mass="79706">MEGSPYRKFSISRGKGAVLGTGPGVLRSGEPGFLLAGILGTRVPSSGDPETGVLPGDIAPVVLRFRVPFRSEPYSEPEGGSVSPISDRGLVLLWPLILVEDGKLWASDGVLETAKPGALMLPEEELMDNSHRFSPDFGDFIPLSAGDRMRLQFCPIRKDFEFQIPKIRKLIGSRLLRESFQRLLLYRLLLSFFPFYFLLFRRRHLELSFLIVAIHWIGTISIMSKRSSSSIPTTADRARLKRRMESPVSRSDSSSEAGEGSDCNLMAPLPLSCVYAATPLVVHASRYIPGEIAVYEAFFDSGLRGTIPALIAGLCNLFEISPSQLNPPAWRILIAIQNLGDLEYLSLGINEVLFAYHLAPLNVGEGRFHLRPRSGVPTVEELPKSDRKGPVFNKKWQERYAIMMFPGSSYRWNFIGRNCLILLLIDHLLDPVFFMQPELTMLLRKERESCSPGATSSCGSSSGELLGDMSGGNTNDPFAAYQEAAKVMSAKKGSSSRNASGDEVMITGSRRSSVVKLEPSPSLPGKRPKSGGVMTRSAQQTADMARSAGSLAVALSNLNLNVFPQDGTVLPIGDPSEVVQVLQGGILRTVSQLYHLRERLSSEDLPILREEIEDLKRQVLGERNQRAARELEVHDLKDKVKDLEKVAKASSADALTASQKNQELGEEIDVLKAAAETFKFEMVMAVNGARVVARWELMREWLRKQSAQWDLATTLEQYKAVV</sequence>
<evidence type="ECO:0000313" key="4">
    <source>
        <dbReference type="EMBL" id="KAF2581654.1"/>
    </source>
</evidence>
<keyword evidence="3" id="KW-1133">Transmembrane helix</keyword>
<reference evidence="4" key="1">
    <citation type="submission" date="2019-12" db="EMBL/GenBank/DDBJ databases">
        <title>Genome sequencing and annotation of Brassica cretica.</title>
        <authorList>
            <person name="Studholme D.J."/>
            <person name="Sarris P.F."/>
        </authorList>
    </citation>
    <scope>NUCLEOTIDE SEQUENCE</scope>
    <source>
        <strain evidence="4">PFS-001/15</strain>
        <tissue evidence="4">Leaf</tissue>
    </source>
</reference>
<evidence type="ECO:0000256" key="3">
    <source>
        <dbReference type="SAM" id="Phobius"/>
    </source>
</evidence>
<protein>
    <submittedName>
        <fullName evidence="4">Uncharacterized protein</fullName>
    </submittedName>
</protein>
<feature type="region of interest" description="Disordered" evidence="2">
    <location>
        <begin position="233"/>
        <end position="260"/>
    </location>
</feature>
<keyword evidence="1" id="KW-0175">Coiled coil</keyword>
<proteinExistence type="predicted"/>
<comment type="caution">
    <text evidence="4">The sequence shown here is derived from an EMBL/GenBank/DDBJ whole genome shotgun (WGS) entry which is preliminary data.</text>
</comment>
<keyword evidence="3" id="KW-0812">Transmembrane</keyword>
<keyword evidence="3" id="KW-0472">Membrane</keyword>
<feature type="coiled-coil region" evidence="1">
    <location>
        <begin position="605"/>
        <end position="653"/>
    </location>
</feature>
<dbReference type="PANTHER" id="PTHR31099:SF49">
    <property type="entry name" value="MYOSIN HEAVY CHAIN-LIKE PROTEIN"/>
    <property type="match status" value="1"/>
</dbReference>
<feature type="transmembrane region" description="Helical" evidence="3">
    <location>
        <begin position="183"/>
        <end position="200"/>
    </location>
</feature>
<dbReference type="Proteomes" id="UP000712281">
    <property type="component" value="Unassembled WGS sequence"/>
</dbReference>
<feature type="transmembrane region" description="Helical" evidence="3">
    <location>
        <begin position="207"/>
        <end position="224"/>
    </location>
</feature>
<organism evidence="4 5">
    <name type="scientific">Brassica cretica</name>
    <name type="common">Mustard</name>
    <dbReference type="NCBI Taxonomy" id="69181"/>
    <lineage>
        <taxon>Eukaryota</taxon>
        <taxon>Viridiplantae</taxon>
        <taxon>Streptophyta</taxon>
        <taxon>Embryophyta</taxon>
        <taxon>Tracheophyta</taxon>
        <taxon>Spermatophyta</taxon>
        <taxon>Magnoliopsida</taxon>
        <taxon>eudicotyledons</taxon>
        <taxon>Gunneridae</taxon>
        <taxon>Pentapetalae</taxon>
        <taxon>rosids</taxon>
        <taxon>malvids</taxon>
        <taxon>Brassicales</taxon>
        <taxon>Brassicaceae</taxon>
        <taxon>Brassiceae</taxon>
        <taxon>Brassica</taxon>
    </lineage>
</organism>
<dbReference type="PANTHER" id="PTHR31099">
    <property type="entry name" value="OS06G0165300 PROTEIN"/>
    <property type="match status" value="1"/>
</dbReference>
<dbReference type="EMBL" id="QGKW02001660">
    <property type="protein sequence ID" value="KAF2581654.1"/>
    <property type="molecule type" value="Genomic_DNA"/>
</dbReference>
<evidence type="ECO:0000256" key="1">
    <source>
        <dbReference type="SAM" id="Coils"/>
    </source>
</evidence>
<feature type="region of interest" description="Disordered" evidence="2">
    <location>
        <begin position="490"/>
        <end position="543"/>
    </location>
</feature>
<dbReference type="AlphaFoldDB" id="A0A8S9JI50"/>
<evidence type="ECO:0000256" key="2">
    <source>
        <dbReference type="SAM" id="MobiDB-lite"/>
    </source>
</evidence>
<accession>A0A8S9JI50</accession>
<name>A0A8S9JI50_BRACR</name>